<dbReference type="PANTHER" id="PTHR46161:SF3">
    <property type="entry name" value="NUCLEOSIDE DIPHOSPHATE KINASE DDB_G0292928-RELATED"/>
    <property type="match status" value="1"/>
</dbReference>
<evidence type="ECO:0000256" key="9">
    <source>
        <dbReference type="ARBA" id="ARBA00022777"/>
    </source>
</evidence>
<evidence type="ECO:0000256" key="16">
    <source>
        <dbReference type="RuleBase" id="RU004013"/>
    </source>
</evidence>
<dbReference type="GO" id="GO:0005737">
    <property type="term" value="C:cytoplasm"/>
    <property type="evidence" value="ECO:0007669"/>
    <property type="project" value="UniProtKB-SubCell"/>
</dbReference>
<dbReference type="FunFam" id="3.30.70.141:FF:000003">
    <property type="entry name" value="Nucleoside diphosphate kinase"/>
    <property type="match status" value="1"/>
</dbReference>
<dbReference type="InterPro" id="IPR036850">
    <property type="entry name" value="NDK-like_dom_sf"/>
</dbReference>
<comment type="function">
    <text evidence="13">Major role in the synthesis of nucleoside triphosphates other than ATP. The ATP gamma phosphate is transferred to the NDP beta phosphate via a ping-pong mechanism, using a phosphorylated active-site intermediate.</text>
</comment>
<proteinExistence type="inferred from homology"/>
<comment type="cofactor">
    <cofactor evidence="13">
        <name>Mg(2+)</name>
        <dbReference type="ChEBI" id="CHEBI:18420"/>
    </cofactor>
</comment>
<dbReference type="InterPro" id="IPR001564">
    <property type="entry name" value="Nucleoside_diP_kinase"/>
</dbReference>
<evidence type="ECO:0000256" key="12">
    <source>
        <dbReference type="ARBA" id="ARBA00023080"/>
    </source>
</evidence>
<evidence type="ECO:0000256" key="10">
    <source>
        <dbReference type="ARBA" id="ARBA00022840"/>
    </source>
</evidence>
<evidence type="ECO:0000256" key="15">
    <source>
        <dbReference type="RuleBase" id="RU004011"/>
    </source>
</evidence>
<evidence type="ECO:0000313" key="19">
    <source>
        <dbReference type="Proteomes" id="UP000296034"/>
    </source>
</evidence>
<dbReference type="EMBL" id="PDKS01000001">
    <property type="protein sequence ID" value="PPI87355.1"/>
    <property type="molecule type" value="Genomic_DNA"/>
</dbReference>
<feature type="domain" description="Nucleoside diphosphate kinase-like" evidence="17">
    <location>
        <begin position="3"/>
        <end position="140"/>
    </location>
</feature>
<dbReference type="PROSITE" id="PS51374">
    <property type="entry name" value="NDPK_LIKE"/>
    <property type="match status" value="1"/>
</dbReference>
<dbReference type="GO" id="GO:0004550">
    <property type="term" value="F:nucleoside diphosphate kinase activity"/>
    <property type="evidence" value="ECO:0007669"/>
    <property type="project" value="UniProtKB-UniRule"/>
</dbReference>
<dbReference type="CDD" id="cd04413">
    <property type="entry name" value="NDPk_I"/>
    <property type="match status" value="1"/>
</dbReference>
<keyword evidence="4 13" id="KW-0963">Cytoplasm</keyword>
<keyword evidence="12 13" id="KW-0546">Nucleotide metabolism</keyword>
<feature type="binding site" evidence="13 14">
    <location>
        <position position="104"/>
    </location>
    <ligand>
        <name>ATP</name>
        <dbReference type="ChEBI" id="CHEBI:30616"/>
    </ligand>
</feature>
<name>A0A2P5SYE9_9GAMM</name>
<evidence type="ECO:0000256" key="5">
    <source>
        <dbReference type="ARBA" id="ARBA00022553"/>
    </source>
</evidence>
<dbReference type="HAMAP" id="MF_00451">
    <property type="entry name" value="NDP_kinase"/>
    <property type="match status" value="1"/>
</dbReference>
<keyword evidence="9 13" id="KW-0418">Kinase</keyword>
<dbReference type="GO" id="GO:0006183">
    <property type="term" value="P:GTP biosynthetic process"/>
    <property type="evidence" value="ECO:0007669"/>
    <property type="project" value="UniProtKB-UniRule"/>
</dbReference>
<evidence type="ECO:0000256" key="6">
    <source>
        <dbReference type="ARBA" id="ARBA00022679"/>
    </source>
</evidence>
<organism evidence="18 19">
    <name type="scientific">Candidatus Pantoea edessiphila</name>
    <dbReference type="NCBI Taxonomy" id="2044610"/>
    <lineage>
        <taxon>Bacteria</taxon>
        <taxon>Pseudomonadati</taxon>
        <taxon>Pseudomonadota</taxon>
        <taxon>Gammaproteobacteria</taxon>
        <taxon>Enterobacterales</taxon>
        <taxon>Erwiniaceae</taxon>
        <taxon>Pantoea</taxon>
    </lineage>
</organism>
<feature type="binding site" evidence="13 14">
    <location>
        <position position="11"/>
    </location>
    <ligand>
        <name>ATP</name>
        <dbReference type="ChEBI" id="CHEBI:30616"/>
    </ligand>
</feature>
<evidence type="ECO:0000259" key="17">
    <source>
        <dbReference type="SMART" id="SM00562"/>
    </source>
</evidence>
<evidence type="ECO:0000256" key="1">
    <source>
        <dbReference type="ARBA" id="ARBA00008142"/>
    </source>
</evidence>
<keyword evidence="10 13" id="KW-0067">ATP-binding</keyword>
<evidence type="ECO:0000256" key="11">
    <source>
        <dbReference type="ARBA" id="ARBA00022842"/>
    </source>
</evidence>
<evidence type="ECO:0000256" key="7">
    <source>
        <dbReference type="ARBA" id="ARBA00022723"/>
    </source>
</evidence>
<keyword evidence="11 13" id="KW-0460">Magnesium</keyword>
<dbReference type="PANTHER" id="PTHR46161">
    <property type="entry name" value="NUCLEOSIDE DIPHOSPHATE KINASE"/>
    <property type="match status" value="1"/>
</dbReference>
<dbReference type="InterPro" id="IPR034907">
    <property type="entry name" value="NDK-like_dom"/>
</dbReference>
<comment type="caution">
    <text evidence="18">The sequence shown here is derived from an EMBL/GenBank/DDBJ whole genome shotgun (WGS) entry which is preliminary data.</text>
</comment>
<evidence type="ECO:0000256" key="3">
    <source>
        <dbReference type="ARBA" id="ARBA00017632"/>
    </source>
</evidence>
<feature type="binding site" evidence="13 14">
    <location>
        <position position="93"/>
    </location>
    <ligand>
        <name>ATP</name>
        <dbReference type="ChEBI" id="CHEBI:30616"/>
    </ligand>
</feature>
<dbReference type="SMART" id="SM00562">
    <property type="entry name" value="NDK"/>
    <property type="match status" value="1"/>
</dbReference>
<dbReference type="Gene3D" id="3.30.70.141">
    <property type="entry name" value="Nucleoside diphosphate kinase-like domain"/>
    <property type="match status" value="1"/>
</dbReference>
<feature type="binding site" evidence="13 14">
    <location>
        <position position="59"/>
    </location>
    <ligand>
        <name>ATP</name>
        <dbReference type="ChEBI" id="CHEBI:30616"/>
    </ligand>
</feature>
<keyword evidence="8 13" id="KW-0547">Nucleotide-binding</keyword>
<comment type="subcellular location">
    <subcellularLocation>
        <location evidence="13">Cytoplasm</location>
    </subcellularLocation>
</comment>
<dbReference type="SUPFAM" id="SSF54919">
    <property type="entry name" value="Nucleoside diphosphate kinase, NDK"/>
    <property type="match status" value="1"/>
</dbReference>
<keyword evidence="7 13" id="KW-0479">Metal-binding</keyword>
<comment type="catalytic activity">
    <reaction evidence="13">
        <text>a ribonucleoside 5'-diphosphate + ATP = a ribonucleoside 5'-triphosphate + ADP</text>
        <dbReference type="Rhea" id="RHEA:18113"/>
        <dbReference type="ChEBI" id="CHEBI:30616"/>
        <dbReference type="ChEBI" id="CHEBI:57930"/>
        <dbReference type="ChEBI" id="CHEBI:61557"/>
        <dbReference type="ChEBI" id="CHEBI:456216"/>
        <dbReference type="EC" id="2.7.4.6"/>
    </reaction>
</comment>
<dbReference type="NCBIfam" id="NF001908">
    <property type="entry name" value="PRK00668.1"/>
    <property type="match status" value="1"/>
</dbReference>
<dbReference type="InterPro" id="IPR023005">
    <property type="entry name" value="Nucleoside_diP_kinase_AS"/>
</dbReference>
<evidence type="ECO:0000256" key="4">
    <source>
        <dbReference type="ARBA" id="ARBA00022490"/>
    </source>
</evidence>
<dbReference type="Pfam" id="PF00334">
    <property type="entry name" value="NDK"/>
    <property type="match status" value="1"/>
</dbReference>
<dbReference type="Proteomes" id="UP000296034">
    <property type="component" value="Unassembled WGS sequence"/>
</dbReference>
<dbReference type="GO" id="GO:0005524">
    <property type="term" value="F:ATP binding"/>
    <property type="evidence" value="ECO:0007669"/>
    <property type="project" value="UniProtKB-UniRule"/>
</dbReference>
<evidence type="ECO:0000256" key="13">
    <source>
        <dbReference type="HAMAP-Rule" id="MF_00451"/>
    </source>
</evidence>
<dbReference type="GO" id="GO:0006241">
    <property type="term" value="P:CTP biosynthetic process"/>
    <property type="evidence" value="ECO:0007669"/>
    <property type="project" value="UniProtKB-UniRule"/>
</dbReference>
<dbReference type="PRINTS" id="PR01243">
    <property type="entry name" value="NUCDPKINASE"/>
</dbReference>
<sequence>MTIERTLAIIKPNLVAKNLIGEIINRFEIAGFKIIAIKMIQLTKAKAERLYNQHIDKHFFSDLINFMISGPIVVSILECENAIELYRNLIGDTNPMKAEKGTLRAYYANSHTENGFHGSDSKKSAIFEINVFFKKNEIYSNID</sequence>
<evidence type="ECO:0000313" key="18">
    <source>
        <dbReference type="EMBL" id="PPI87355.1"/>
    </source>
</evidence>
<dbReference type="GO" id="GO:0006228">
    <property type="term" value="P:UTP biosynthetic process"/>
    <property type="evidence" value="ECO:0007669"/>
    <property type="project" value="UniProtKB-UniRule"/>
</dbReference>
<dbReference type="OrthoDB" id="9801161at2"/>
<comment type="catalytic activity">
    <reaction evidence="13 16">
        <text>a 2'-deoxyribonucleoside 5'-diphosphate + ATP = a 2'-deoxyribonucleoside 5'-triphosphate + ADP</text>
        <dbReference type="Rhea" id="RHEA:44640"/>
        <dbReference type="ChEBI" id="CHEBI:30616"/>
        <dbReference type="ChEBI" id="CHEBI:61560"/>
        <dbReference type="ChEBI" id="CHEBI:73316"/>
        <dbReference type="ChEBI" id="CHEBI:456216"/>
        <dbReference type="EC" id="2.7.4.6"/>
    </reaction>
</comment>
<evidence type="ECO:0000256" key="14">
    <source>
        <dbReference type="PROSITE-ProRule" id="PRU00706"/>
    </source>
</evidence>
<accession>A0A2P5SYE9</accession>
<gene>
    <name evidence="13" type="primary">ndk</name>
    <name evidence="18" type="ORF">CRV11_00220</name>
</gene>
<evidence type="ECO:0000256" key="2">
    <source>
        <dbReference type="ARBA" id="ARBA00012966"/>
    </source>
</evidence>
<reference evidence="18 19" key="1">
    <citation type="journal article" date="2018" name="Genome Biol. Evol.">
        <title>Cladogenesis and Genomic Streamlining in Extracellular Endosymbionts of Tropical Stink Bugs.</title>
        <authorList>
            <person name="Otero-Bravo A."/>
            <person name="Goffredi S."/>
            <person name="Sabree Z.L."/>
        </authorList>
    </citation>
    <scope>NUCLEOTIDE SEQUENCE [LARGE SCALE GENOMIC DNA]</scope>
    <source>
        <strain evidence="18 19">SoET</strain>
    </source>
</reference>
<dbReference type="EC" id="2.7.4.6" evidence="2 13"/>
<keyword evidence="6 13" id="KW-0808">Transferase</keyword>
<keyword evidence="5 13" id="KW-0597">Phosphoprotein</keyword>
<evidence type="ECO:0000256" key="8">
    <source>
        <dbReference type="ARBA" id="ARBA00022741"/>
    </source>
</evidence>
<dbReference type="AlphaFoldDB" id="A0A2P5SYE9"/>
<comment type="subunit">
    <text evidence="13">Homotetramer.</text>
</comment>
<dbReference type="PROSITE" id="PS00469">
    <property type="entry name" value="NDPK"/>
    <property type="match status" value="1"/>
</dbReference>
<feature type="active site" description="Pros-phosphohistidine intermediate" evidence="13 14">
    <location>
        <position position="117"/>
    </location>
</feature>
<feature type="binding site" evidence="13 14">
    <location>
        <position position="87"/>
    </location>
    <ligand>
        <name>ATP</name>
        <dbReference type="ChEBI" id="CHEBI:30616"/>
    </ligand>
</feature>
<protein>
    <recommendedName>
        <fullName evidence="3 13">Nucleoside diphosphate kinase</fullName>
        <shortName evidence="13">NDK</shortName>
        <shortName evidence="13">NDP kinase</shortName>
        <ecNumber evidence="2 13">2.7.4.6</ecNumber>
    </recommendedName>
    <alternativeName>
        <fullName evidence="13">Nucleoside-2-P kinase</fullName>
    </alternativeName>
</protein>
<comment type="similarity">
    <text evidence="1 13 14 15">Belongs to the NDK family.</text>
</comment>
<feature type="binding site" evidence="13 14">
    <location>
        <position position="114"/>
    </location>
    <ligand>
        <name>ATP</name>
        <dbReference type="ChEBI" id="CHEBI:30616"/>
    </ligand>
</feature>
<dbReference type="RefSeq" id="WP_136131351.1">
    <property type="nucleotide sequence ID" value="NZ_PDKS01000001.1"/>
</dbReference>
<dbReference type="GO" id="GO:0046872">
    <property type="term" value="F:metal ion binding"/>
    <property type="evidence" value="ECO:0007669"/>
    <property type="project" value="UniProtKB-KW"/>
</dbReference>